<comment type="caution">
    <text evidence="13">The sequence shown here is derived from an EMBL/GenBank/DDBJ whole genome shotgun (WGS) entry which is preliminary data.</text>
</comment>
<keyword evidence="2 12" id="KW-1003">Cell membrane</keyword>
<evidence type="ECO:0000256" key="12">
    <source>
        <dbReference type="HAMAP-Rule" id="MF_00454"/>
    </source>
</evidence>
<dbReference type="HAMAP" id="MF_00454">
    <property type="entry name" value="FluC"/>
    <property type="match status" value="1"/>
</dbReference>
<sequence length="125" mass="13208">MNSMAIVAVGGAVGSVFRYLVGIWAVRLFGPAFPWGTLAINVVGSFAIGLFLEMILRRFGGSTELRLLLMTGLCGGFTTFSSFSLDFVGLVERGAMPLGIAYLIASVVLSIGATFLGLFIGRMAF</sequence>
<keyword evidence="9 12" id="KW-0407">Ion channel</keyword>
<keyword evidence="7 12" id="KW-0406">Ion transport</keyword>
<evidence type="ECO:0000256" key="6">
    <source>
        <dbReference type="ARBA" id="ARBA00023053"/>
    </source>
</evidence>
<keyword evidence="6 12" id="KW-0915">Sodium</keyword>
<evidence type="ECO:0000256" key="3">
    <source>
        <dbReference type="ARBA" id="ARBA00022519"/>
    </source>
</evidence>
<evidence type="ECO:0000256" key="8">
    <source>
        <dbReference type="ARBA" id="ARBA00023136"/>
    </source>
</evidence>
<name>A0ABT9PQF5_9HYPH</name>
<dbReference type="NCBIfam" id="NF010791">
    <property type="entry name" value="PRK14195.1"/>
    <property type="match status" value="1"/>
</dbReference>
<comment type="function">
    <text evidence="12">Fluoride-specific ion channel. Important for reducing fluoride concentration in the cell, thus reducing its toxicity.</text>
</comment>
<dbReference type="PANTHER" id="PTHR28259:SF1">
    <property type="entry name" value="FLUORIDE EXPORT PROTEIN 1-RELATED"/>
    <property type="match status" value="1"/>
</dbReference>
<evidence type="ECO:0000256" key="7">
    <source>
        <dbReference type="ARBA" id="ARBA00023065"/>
    </source>
</evidence>
<feature type="transmembrane region" description="Helical" evidence="12">
    <location>
        <begin position="7"/>
        <end position="26"/>
    </location>
</feature>
<keyword evidence="14" id="KW-1185">Reference proteome</keyword>
<evidence type="ECO:0000256" key="1">
    <source>
        <dbReference type="ARBA" id="ARBA00004651"/>
    </source>
</evidence>
<evidence type="ECO:0000256" key="4">
    <source>
        <dbReference type="ARBA" id="ARBA00022692"/>
    </source>
</evidence>
<feature type="binding site" evidence="12">
    <location>
        <position position="78"/>
    </location>
    <ligand>
        <name>Na(+)</name>
        <dbReference type="ChEBI" id="CHEBI:29101"/>
        <note>structural</note>
    </ligand>
</feature>
<comment type="similarity">
    <text evidence="10 12">Belongs to the fluoride channel Fluc/FEX (TC 1.A.43) family.</text>
</comment>
<evidence type="ECO:0000256" key="11">
    <source>
        <dbReference type="ARBA" id="ARBA00035585"/>
    </source>
</evidence>
<reference evidence="13 14" key="1">
    <citation type="submission" date="2023-07" db="EMBL/GenBank/DDBJ databases">
        <title>Sorghum-associated microbial communities from plants grown in Nebraska, USA.</title>
        <authorList>
            <person name="Schachtman D."/>
        </authorList>
    </citation>
    <scope>NUCLEOTIDE SEQUENCE [LARGE SCALE GENOMIC DNA]</scope>
    <source>
        <strain evidence="13 14">DS1307</strain>
    </source>
</reference>
<protein>
    <recommendedName>
        <fullName evidence="12">Fluoride-specific ion channel FluC</fullName>
    </recommendedName>
</protein>
<evidence type="ECO:0000313" key="13">
    <source>
        <dbReference type="EMBL" id="MDP9836701.1"/>
    </source>
</evidence>
<evidence type="ECO:0000256" key="5">
    <source>
        <dbReference type="ARBA" id="ARBA00022989"/>
    </source>
</evidence>
<dbReference type="NCBIfam" id="TIGR00494">
    <property type="entry name" value="crcB"/>
    <property type="match status" value="1"/>
</dbReference>
<comment type="catalytic activity">
    <reaction evidence="11">
        <text>fluoride(in) = fluoride(out)</text>
        <dbReference type="Rhea" id="RHEA:76159"/>
        <dbReference type="ChEBI" id="CHEBI:17051"/>
    </reaction>
    <physiologicalReaction direction="left-to-right" evidence="11">
        <dbReference type="Rhea" id="RHEA:76160"/>
    </physiologicalReaction>
</comment>
<feature type="binding site" evidence="12">
    <location>
        <position position="75"/>
    </location>
    <ligand>
        <name>Na(+)</name>
        <dbReference type="ChEBI" id="CHEBI:29101"/>
        <note>structural</note>
    </ligand>
</feature>
<dbReference type="PANTHER" id="PTHR28259">
    <property type="entry name" value="FLUORIDE EXPORT PROTEIN 1-RELATED"/>
    <property type="match status" value="1"/>
</dbReference>
<evidence type="ECO:0000256" key="10">
    <source>
        <dbReference type="ARBA" id="ARBA00035120"/>
    </source>
</evidence>
<keyword evidence="12" id="KW-0479">Metal-binding</keyword>
<dbReference type="InterPro" id="IPR003691">
    <property type="entry name" value="FluC"/>
</dbReference>
<evidence type="ECO:0000313" key="14">
    <source>
        <dbReference type="Proteomes" id="UP001241472"/>
    </source>
</evidence>
<evidence type="ECO:0000256" key="2">
    <source>
        <dbReference type="ARBA" id="ARBA00022475"/>
    </source>
</evidence>
<organism evidence="13 14">
    <name type="scientific">Neorhizobium huautlense</name>
    <dbReference type="NCBI Taxonomy" id="67774"/>
    <lineage>
        <taxon>Bacteria</taxon>
        <taxon>Pseudomonadati</taxon>
        <taxon>Pseudomonadota</taxon>
        <taxon>Alphaproteobacteria</taxon>
        <taxon>Hyphomicrobiales</taxon>
        <taxon>Rhizobiaceae</taxon>
        <taxon>Rhizobium/Agrobacterium group</taxon>
        <taxon>Neorhizobium</taxon>
    </lineage>
</organism>
<feature type="transmembrane region" description="Helical" evidence="12">
    <location>
        <begin position="67"/>
        <end position="88"/>
    </location>
</feature>
<evidence type="ECO:0000256" key="9">
    <source>
        <dbReference type="ARBA" id="ARBA00023303"/>
    </source>
</evidence>
<keyword evidence="4 12" id="KW-0812">Transmembrane</keyword>
<feature type="transmembrane region" description="Helical" evidence="12">
    <location>
        <begin position="32"/>
        <end position="55"/>
    </location>
</feature>
<comment type="activity regulation">
    <text evidence="12">Na(+) is not transported, but it plays an essential structural role and its presence is essential for fluoride channel function.</text>
</comment>
<keyword evidence="12" id="KW-0813">Transport</keyword>
<keyword evidence="3" id="KW-0997">Cell inner membrane</keyword>
<keyword evidence="8 12" id="KW-0472">Membrane</keyword>
<keyword evidence="5 12" id="KW-1133">Transmembrane helix</keyword>
<gene>
    <name evidence="12" type="primary">fluC</name>
    <name evidence="12" type="synonym">crcB</name>
    <name evidence="13" type="ORF">J2T09_001446</name>
</gene>
<feature type="transmembrane region" description="Helical" evidence="12">
    <location>
        <begin position="100"/>
        <end position="120"/>
    </location>
</feature>
<dbReference type="Pfam" id="PF02537">
    <property type="entry name" value="CRCB"/>
    <property type="match status" value="1"/>
</dbReference>
<dbReference type="EMBL" id="JAUSRF010000004">
    <property type="protein sequence ID" value="MDP9836701.1"/>
    <property type="molecule type" value="Genomic_DNA"/>
</dbReference>
<dbReference type="Proteomes" id="UP001241472">
    <property type="component" value="Unassembled WGS sequence"/>
</dbReference>
<comment type="subcellular location">
    <subcellularLocation>
        <location evidence="1 12">Cell membrane</location>
        <topology evidence="1 12">Multi-pass membrane protein</topology>
    </subcellularLocation>
</comment>
<accession>A0ABT9PQF5</accession>
<proteinExistence type="inferred from homology"/>